<evidence type="ECO:0000256" key="1">
    <source>
        <dbReference type="SAM" id="Coils"/>
    </source>
</evidence>
<keyword evidence="2" id="KW-1133">Transmembrane helix</keyword>
<dbReference type="AlphaFoldDB" id="A0A3N4L7P1"/>
<reference evidence="3 4" key="1">
    <citation type="journal article" date="2018" name="Nat. Ecol. Evol.">
        <title>Pezizomycetes genomes reveal the molecular basis of ectomycorrhizal truffle lifestyle.</title>
        <authorList>
            <person name="Murat C."/>
            <person name="Payen T."/>
            <person name="Noel B."/>
            <person name="Kuo A."/>
            <person name="Morin E."/>
            <person name="Chen J."/>
            <person name="Kohler A."/>
            <person name="Krizsan K."/>
            <person name="Balestrini R."/>
            <person name="Da Silva C."/>
            <person name="Montanini B."/>
            <person name="Hainaut M."/>
            <person name="Levati E."/>
            <person name="Barry K.W."/>
            <person name="Belfiori B."/>
            <person name="Cichocki N."/>
            <person name="Clum A."/>
            <person name="Dockter R.B."/>
            <person name="Fauchery L."/>
            <person name="Guy J."/>
            <person name="Iotti M."/>
            <person name="Le Tacon F."/>
            <person name="Lindquist E.A."/>
            <person name="Lipzen A."/>
            <person name="Malagnac F."/>
            <person name="Mello A."/>
            <person name="Molinier V."/>
            <person name="Miyauchi S."/>
            <person name="Poulain J."/>
            <person name="Riccioni C."/>
            <person name="Rubini A."/>
            <person name="Sitrit Y."/>
            <person name="Splivallo R."/>
            <person name="Traeger S."/>
            <person name="Wang M."/>
            <person name="Zifcakova L."/>
            <person name="Wipf D."/>
            <person name="Zambonelli A."/>
            <person name="Paolocci F."/>
            <person name="Nowrousian M."/>
            <person name="Ottonello S."/>
            <person name="Baldrian P."/>
            <person name="Spatafora J.W."/>
            <person name="Henrissat B."/>
            <person name="Nagy L.G."/>
            <person name="Aury J.M."/>
            <person name="Wincker P."/>
            <person name="Grigoriev I.V."/>
            <person name="Bonfante P."/>
            <person name="Martin F.M."/>
        </authorList>
    </citation>
    <scope>NUCLEOTIDE SEQUENCE [LARGE SCALE GENOMIC DNA]</scope>
    <source>
        <strain evidence="3 4">ATCC MYA-4762</strain>
    </source>
</reference>
<dbReference type="InParanoid" id="A0A3N4L7P1"/>
<evidence type="ECO:0000256" key="2">
    <source>
        <dbReference type="SAM" id="Phobius"/>
    </source>
</evidence>
<name>A0A3N4L7P1_9PEZI</name>
<evidence type="ECO:0000313" key="3">
    <source>
        <dbReference type="EMBL" id="RPB18907.1"/>
    </source>
</evidence>
<gene>
    <name evidence="3" type="ORF">L211DRAFT_674015</name>
</gene>
<keyword evidence="2" id="KW-0472">Membrane</keyword>
<sequence>MLSQRIIRSILRHHVPKIRIVKHFHTADWNLRQADNNLAIIYGFTTTTLFVGGNLFYFFVHRPFETQLRTNMNNLRTELRSDMKEMEATFYTQMKDMKAEMKNMKAELKSDFKVQLDTILALLVKRGST</sequence>
<keyword evidence="2" id="KW-0812">Transmembrane</keyword>
<dbReference type="EMBL" id="ML121604">
    <property type="protein sequence ID" value="RPB18907.1"/>
    <property type="molecule type" value="Genomic_DNA"/>
</dbReference>
<protein>
    <submittedName>
        <fullName evidence="3">Uncharacterized protein</fullName>
    </submittedName>
</protein>
<accession>A0A3N4L7P1</accession>
<keyword evidence="4" id="KW-1185">Reference proteome</keyword>
<proteinExistence type="predicted"/>
<evidence type="ECO:0000313" key="4">
    <source>
        <dbReference type="Proteomes" id="UP000267821"/>
    </source>
</evidence>
<dbReference type="Proteomes" id="UP000267821">
    <property type="component" value="Unassembled WGS sequence"/>
</dbReference>
<feature type="transmembrane region" description="Helical" evidence="2">
    <location>
        <begin position="39"/>
        <end position="60"/>
    </location>
</feature>
<feature type="coiled-coil region" evidence="1">
    <location>
        <begin position="69"/>
        <end position="111"/>
    </location>
</feature>
<keyword evidence="1" id="KW-0175">Coiled coil</keyword>
<organism evidence="3 4">
    <name type="scientific">Terfezia boudieri ATCC MYA-4762</name>
    <dbReference type="NCBI Taxonomy" id="1051890"/>
    <lineage>
        <taxon>Eukaryota</taxon>
        <taxon>Fungi</taxon>
        <taxon>Dikarya</taxon>
        <taxon>Ascomycota</taxon>
        <taxon>Pezizomycotina</taxon>
        <taxon>Pezizomycetes</taxon>
        <taxon>Pezizales</taxon>
        <taxon>Pezizaceae</taxon>
        <taxon>Terfezia</taxon>
    </lineage>
</organism>
<dbReference type="OrthoDB" id="5479875at2759"/>